<dbReference type="FunFam" id="3.30.980.10:FF:000004">
    <property type="entry name" value="Alanine--tRNA ligase, cytoplasmic"/>
    <property type="match status" value="1"/>
</dbReference>
<dbReference type="EMBL" id="MHMT01000013">
    <property type="protein sequence ID" value="OGZ32789.1"/>
    <property type="molecule type" value="Genomic_DNA"/>
</dbReference>
<dbReference type="Gene3D" id="3.30.54.20">
    <property type="match status" value="1"/>
</dbReference>
<dbReference type="PROSITE" id="PS50860">
    <property type="entry name" value="AA_TRNA_LIGASE_II_ALA"/>
    <property type="match status" value="1"/>
</dbReference>
<evidence type="ECO:0000256" key="5">
    <source>
        <dbReference type="ARBA" id="ARBA00022741"/>
    </source>
</evidence>
<gene>
    <name evidence="11" type="ORF">A2V69_03100</name>
</gene>
<keyword evidence="4" id="KW-0436">Ligase</keyword>
<dbReference type="SUPFAM" id="SSF55681">
    <property type="entry name" value="Class II aaRS and biotin synthetases"/>
    <property type="match status" value="1"/>
</dbReference>
<evidence type="ECO:0000313" key="12">
    <source>
        <dbReference type="Proteomes" id="UP000177810"/>
    </source>
</evidence>
<dbReference type="NCBIfam" id="NF002436">
    <property type="entry name" value="PRK01584.1"/>
    <property type="match status" value="1"/>
</dbReference>
<protein>
    <recommendedName>
        <fullName evidence="2">alanine--tRNA ligase</fullName>
        <ecNumber evidence="2">6.1.1.7</ecNumber>
    </recommendedName>
</protein>
<evidence type="ECO:0000313" key="11">
    <source>
        <dbReference type="EMBL" id="OGZ32789.1"/>
    </source>
</evidence>
<dbReference type="GO" id="GO:0005524">
    <property type="term" value="F:ATP binding"/>
    <property type="evidence" value="ECO:0007669"/>
    <property type="project" value="UniProtKB-KW"/>
</dbReference>
<evidence type="ECO:0000256" key="7">
    <source>
        <dbReference type="ARBA" id="ARBA00022884"/>
    </source>
</evidence>
<comment type="caution">
    <text evidence="11">The sequence shown here is derived from an EMBL/GenBank/DDBJ whole genome shotgun (WGS) entry which is preliminary data.</text>
</comment>
<keyword evidence="6" id="KW-0067">ATP-binding</keyword>
<name>A0A1G2F438_9BACT</name>
<evidence type="ECO:0000256" key="6">
    <source>
        <dbReference type="ARBA" id="ARBA00022840"/>
    </source>
</evidence>
<accession>A0A1G2F438</accession>
<proteinExistence type="inferred from homology"/>
<evidence type="ECO:0000259" key="10">
    <source>
        <dbReference type="PROSITE" id="PS50860"/>
    </source>
</evidence>
<keyword evidence="7" id="KW-0694">RNA-binding</keyword>
<dbReference type="InterPro" id="IPR018163">
    <property type="entry name" value="Thr/Ala-tRNA-synth_IIc_edit"/>
</dbReference>
<dbReference type="GO" id="GO:0002161">
    <property type="term" value="F:aminoacyl-tRNA deacylase activity"/>
    <property type="evidence" value="ECO:0007669"/>
    <property type="project" value="TreeGrafter"/>
</dbReference>
<evidence type="ECO:0000256" key="2">
    <source>
        <dbReference type="ARBA" id="ARBA00013168"/>
    </source>
</evidence>
<keyword evidence="9" id="KW-0030">Aminoacyl-tRNA synthetase</keyword>
<dbReference type="STRING" id="1801990.A2V69_03100"/>
<dbReference type="SMART" id="SM00863">
    <property type="entry name" value="tRNA_SAD"/>
    <property type="match status" value="1"/>
</dbReference>
<dbReference type="Pfam" id="PF07973">
    <property type="entry name" value="tRNA_SAD"/>
    <property type="match status" value="1"/>
</dbReference>
<evidence type="ECO:0000256" key="1">
    <source>
        <dbReference type="ARBA" id="ARBA00008226"/>
    </source>
</evidence>
<comment type="similarity">
    <text evidence="1">Belongs to the class-II aminoacyl-tRNA synthetase family.</text>
</comment>
<dbReference type="Gene3D" id="3.30.980.10">
    <property type="entry name" value="Threonyl-trna Synthetase, Chain A, domain 2"/>
    <property type="match status" value="1"/>
</dbReference>
<dbReference type="GO" id="GO:0006419">
    <property type="term" value="P:alanyl-tRNA aminoacylation"/>
    <property type="evidence" value="ECO:0007669"/>
    <property type="project" value="InterPro"/>
</dbReference>
<sequence>MTTRELKEKYLKFFEEKRHKIISGSSLIPENDPTALFISAGMHPLVPYLLGQKHPSGDKLVNVQKCIRTTDIEKVGNDTHLTFFEMLGNWGLGSYWKKEAIEMSWEFLIDKKWLGLDKDKISVSCFEGDDEVPKDVKSAKIWQSVGIPKEKIVFLSKDDNFWGPAGKTGPCGPCTEMFYDGVEIWNDVFMEYNKTGEGKYEPLKQKNVDTGMGVERTVAVLNGKKSVFDVEPLKSIVALIKRMATDYDERSARIIADHLRAATFILGDEKGIAPSNLERGYVVRKLIRRAIEFGREIGISKDYAFTIIIAERVIDLMKDDYPELLKNKDFILEQLTQEEEKFNKIDAEAEKIFDDYMKKNGITPMRVVDPRKETYIANPLITKDIATALFKLHSSRGLSMSTIRRLAREKSFVLDEAELEEELEECFKEHVSRSAISAGKFKSGLADNSEQVTKLHTATHLLLAALRKVLGDHVYQKGSNITAERLRLDFSHSEKMTQEQIKKVEDAVNEIITRDLPVNCYEVSLKKAKEIGAMGVFESKYGDKVKVYSIGMSDCPFSCEICAGPHIKKTGELGRFRILKEEASSAGVRRIKAVLE</sequence>
<evidence type="ECO:0000256" key="4">
    <source>
        <dbReference type="ARBA" id="ARBA00022598"/>
    </source>
</evidence>
<keyword evidence="5" id="KW-0547">Nucleotide-binding</keyword>
<dbReference type="InterPro" id="IPR045864">
    <property type="entry name" value="aa-tRNA-synth_II/BPL/LPL"/>
</dbReference>
<dbReference type="InterPro" id="IPR050058">
    <property type="entry name" value="Ala-tRNA_ligase"/>
</dbReference>
<dbReference type="Pfam" id="PF01411">
    <property type="entry name" value="tRNA-synt_2c"/>
    <property type="match status" value="1"/>
</dbReference>
<dbReference type="GO" id="GO:0000049">
    <property type="term" value="F:tRNA binding"/>
    <property type="evidence" value="ECO:0007669"/>
    <property type="project" value="UniProtKB-KW"/>
</dbReference>
<dbReference type="PRINTS" id="PR00980">
    <property type="entry name" value="TRNASYNTHALA"/>
</dbReference>
<dbReference type="InterPro" id="IPR002318">
    <property type="entry name" value="Ala-tRNA-lgiase_IIc"/>
</dbReference>
<dbReference type="SUPFAM" id="SSF101353">
    <property type="entry name" value="Putative anticodon-binding domain of alanyl-tRNA synthetase (AlaRS)"/>
    <property type="match status" value="1"/>
</dbReference>
<evidence type="ECO:0000256" key="8">
    <source>
        <dbReference type="ARBA" id="ARBA00022917"/>
    </source>
</evidence>
<dbReference type="CDD" id="cd00673">
    <property type="entry name" value="AlaRS_core"/>
    <property type="match status" value="1"/>
</dbReference>
<dbReference type="GO" id="GO:0005829">
    <property type="term" value="C:cytosol"/>
    <property type="evidence" value="ECO:0007669"/>
    <property type="project" value="TreeGrafter"/>
</dbReference>
<dbReference type="InterPro" id="IPR018162">
    <property type="entry name" value="Ala-tRNA-ligase_IIc_anticod-bd"/>
</dbReference>
<keyword evidence="3" id="KW-0820">tRNA-binding</keyword>
<dbReference type="Gene3D" id="3.30.930.10">
    <property type="entry name" value="Bira Bifunctional Protein, Domain 2"/>
    <property type="match status" value="1"/>
</dbReference>
<dbReference type="InterPro" id="IPR018165">
    <property type="entry name" value="Ala-tRNA-synth_IIc_core"/>
</dbReference>
<dbReference type="SUPFAM" id="SSF55186">
    <property type="entry name" value="ThrRS/AlaRS common domain"/>
    <property type="match status" value="1"/>
</dbReference>
<dbReference type="PANTHER" id="PTHR11777">
    <property type="entry name" value="ALANYL-TRNA SYNTHETASE"/>
    <property type="match status" value="1"/>
</dbReference>
<organism evidence="11 12">
    <name type="scientific">Candidatus Portnoybacteria bacterium RBG_13_40_8</name>
    <dbReference type="NCBI Taxonomy" id="1801990"/>
    <lineage>
        <taxon>Bacteria</taxon>
        <taxon>Candidatus Portnoyibacteriota</taxon>
    </lineage>
</organism>
<dbReference type="InterPro" id="IPR018164">
    <property type="entry name" value="Ala-tRNA-synth_IIc_N"/>
</dbReference>
<dbReference type="EC" id="6.1.1.7" evidence="2"/>
<evidence type="ECO:0000256" key="3">
    <source>
        <dbReference type="ARBA" id="ARBA00022555"/>
    </source>
</evidence>
<keyword evidence="8" id="KW-0648">Protein biosynthesis</keyword>
<feature type="domain" description="Alanyl-transfer RNA synthetases family profile" evidence="10">
    <location>
        <begin position="1"/>
        <end position="596"/>
    </location>
</feature>
<dbReference type="AlphaFoldDB" id="A0A1G2F438"/>
<dbReference type="GO" id="GO:0004813">
    <property type="term" value="F:alanine-tRNA ligase activity"/>
    <property type="evidence" value="ECO:0007669"/>
    <property type="project" value="UniProtKB-EC"/>
</dbReference>
<dbReference type="PANTHER" id="PTHR11777:SF9">
    <property type="entry name" value="ALANINE--TRNA LIGASE, CYTOPLASMIC"/>
    <property type="match status" value="1"/>
</dbReference>
<evidence type="ECO:0000256" key="9">
    <source>
        <dbReference type="ARBA" id="ARBA00023146"/>
    </source>
</evidence>
<dbReference type="InterPro" id="IPR012947">
    <property type="entry name" value="tRNA_SAD"/>
</dbReference>
<dbReference type="Proteomes" id="UP000177810">
    <property type="component" value="Unassembled WGS sequence"/>
</dbReference>
<reference evidence="11 12" key="1">
    <citation type="journal article" date="2016" name="Nat. Commun.">
        <title>Thousands of microbial genomes shed light on interconnected biogeochemical processes in an aquifer system.</title>
        <authorList>
            <person name="Anantharaman K."/>
            <person name="Brown C.T."/>
            <person name="Hug L.A."/>
            <person name="Sharon I."/>
            <person name="Castelle C.J."/>
            <person name="Probst A.J."/>
            <person name="Thomas B.C."/>
            <person name="Singh A."/>
            <person name="Wilkins M.J."/>
            <person name="Karaoz U."/>
            <person name="Brodie E.L."/>
            <person name="Williams K.H."/>
            <person name="Hubbard S.S."/>
            <person name="Banfield J.F."/>
        </authorList>
    </citation>
    <scope>NUCLEOTIDE SEQUENCE [LARGE SCALE GENOMIC DNA]</scope>
</reference>